<dbReference type="AlphaFoldDB" id="A0A4Z0YDE8"/>
<accession>A0A4Z0YDE8</accession>
<evidence type="ECO:0000259" key="2">
    <source>
        <dbReference type="Pfam" id="PF16107"/>
    </source>
</evidence>
<dbReference type="Proteomes" id="UP000297714">
    <property type="component" value="Unassembled WGS sequence"/>
</dbReference>
<keyword evidence="1" id="KW-0812">Transmembrane</keyword>
<reference evidence="3 4" key="1">
    <citation type="submission" date="2019-04" db="EMBL/GenBank/DDBJ databases">
        <authorList>
            <person name="Poehlein A."/>
            <person name="Bengelsdorf F.R."/>
            <person name="Duerre P."/>
            <person name="Daniel R."/>
        </authorList>
    </citation>
    <scope>NUCLEOTIDE SEQUENCE [LARGE SCALE GENOMIC DNA]</scope>
    <source>
        <strain evidence="3 4">BS-1</strain>
    </source>
</reference>
<dbReference type="InterPro" id="IPR032250">
    <property type="entry name" value="DUF4825"/>
</dbReference>
<feature type="transmembrane region" description="Helical" evidence="1">
    <location>
        <begin position="7"/>
        <end position="25"/>
    </location>
</feature>
<dbReference type="RefSeq" id="WP_167875130.1">
    <property type="nucleotide sequence ID" value="NZ_SRMQ01000001.1"/>
</dbReference>
<keyword evidence="1" id="KW-1133">Transmembrane helix</keyword>
<dbReference type="Pfam" id="PF16107">
    <property type="entry name" value="DUF4825"/>
    <property type="match status" value="1"/>
</dbReference>
<protein>
    <recommendedName>
        <fullName evidence="2">DUF4825 domain-containing protein</fullName>
    </recommendedName>
</protein>
<keyword evidence="4" id="KW-1185">Reference proteome</keyword>
<sequence length="190" mass="21930">MKTRDRIIIALGIIGIFFVFATIQIRNKQYQVEKAYAQAQQEVTSHDLQSILPYKNKYMGNAPNNINLFSHLPLSDYPRNYSQNPDTFTFEIHFEGTASGMGKNRLQKEILYSSVAGFALIDNLQSLKYDFTDQCFTVRRKDIEKQYGDLKALLNESSWHAMQEKLKKTGDVERIFTEVTLRQKKEGMSG</sequence>
<name>A0A4Z0YDE8_9FIRM</name>
<keyword evidence="1" id="KW-0472">Membrane</keyword>
<comment type="caution">
    <text evidence="3">The sequence shown here is derived from an EMBL/GenBank/DDBJ whole genome shotgun (WGS) entry which is preliminary data.</text>
</comment>
<dbReference type="EMBL" id="SRMQ01000001">
    <property type="protein sequence ID" value="TGJ77918.1"/>
    <property type="molecule type" value="Genomic_DNA"/>
</dbReference>
<evidence type="ECO:0000256" key="1">
    <source>
        <dbReference type="SAM" id="Phobius"/>
    </source>
</evidence>
<proteinExistence type="predicted"/>
<feature type="domain" description="DUF4825" evidence="2">
    <location>
        <begin position="52"/>
        <end position="133"/>
    </location>
</feature>
<gene>
    <name evidence="3" type="ORF">CAGA_03270</name>
</gene>
<evidence type="ECO:0000313" key="4">
    <source>
        <dbReference type="Proteomes" id="UP000297714"/>
    </source>
</evidence>
<evidence type="ECO:0000313" key="3">
    <source>
        <dbReference type="EMBL" id="TGJ77918.1"/>
    </source>
</evidence>
<organism evidence="3 4">
    <name type="scientific">Caproiciproducens galactitolivorans</name>
    <dbReference type="NCBI Taxonomy" id="642589"/>
    <lineage>
        <taxon>Bacteria</taxon>
        <taxon>Bacillati</taxon>
        <taxon>Bacillota</taxon>
        <taxon>Clostridia</taxon>
        <taxon>Eubacteriales</taxon>
        <taxon>Acutalibacteraceae</taxon>
        <taxon>Caproiciproducens</taxon>
    </lineage>
</organism>